<evidence type="ECO:0000256" key="5">
    <source>
        <dbReference type="ARBA" id="ARBA00023136"/>
    </source>
</evidence>
<feature type="transmembrane region" description="Helical" evidence="6">
    <location>
        <begin position="293"/>
        <end position="316"/>
    </location>
</feature>
<name>A0AAQ3LFL3_9BACT</name>
<feature type="transmembrane region" description="Helical" evidence="6">
    <location>
        <begin position="111"/>
        <end position="128"/>
    </location>
</feature>
<keyword evidence="3 6" id="KW-0812">Transmembrane</keyword>
<proteinExistence type="predicted"/>
<evidence type="ECO:0000313" key="9">
    <source>
        <dbReference type="Proteomes" id="UP001304300"/>
    </source>
</evidence>
<feature type="domain" description="Na+/H+ antiporter NhaC-like C-terminal" evidence="7">
    <location>
        <begin position="260"/>
        <end position="568"/>
    </location>
</feature>
<feature type="transmembrane region" description="Helical" evidence="6">
    <location>
        <begin position="268"/>
        <end position="286"/>
    </location>
</feature>
<dbReference type="EMBL" id="CP136920">
    <property type="protein sequence ID" value="WOO43659.1"/>
    <property type="molecule type" value="Genomic_DNA"/>
</dbReference>
<dbReference type="GO" id="GO:0005886">
    <property type="term" value="C:plasma membrane"/>
    <property type="evidence" value="ECO:0007669"/>
    <property type="project" value="UniProtKB-SubCell"/>
</dbReference>
<dbReference type="RefSeq" id="WP_317836240.1">
    <property type="nucleotide sequence ID" value="NZ_CP136920.1"/>
</dbReference>
<dbReference type="InterPro" id="IPR018461">
    <property type="entry name" value="Na/H_Antiport_NhaC-like_C"/>
</dbReference>
<accession>A0AAQ3LFL3</accession>
<keyword evidence="2" id="KW-1003">Cell membrane</keyword>
<feature type="transmembrane region" description="Helical" evidence="6">
    <location>
        <begin position="7"/>
        <end position="26"/>
    </location>
</feature>
<gene>
    <name evidence="8" type="ORF">RZN69_11215</name>
</gene>
<evidence type="ECO:0000256" key="2">
    <source>
        <dbReference type="ARBA" id="ARBA00022475"/>
    </source>
</evidence>
<organism evidence="8 9">
    <name type="scientific">Rubellicoccus peritrichatus</name>
    <dbReference type="NCBI Taxonomy" id="3080537"/>
    <lineage>
        <taxon>Bacteria</taxon>
        <taxon>Pseudomonadati</taxon>
        <taxon>Verrucomicrobiota</taxon>
        <taxon>Opitutia</taxon>
        <taxon>Puniceicoccales</taxon>
        <taxon>Cerasicoccaceae</taxon>
        <taxon>Rubellicoccus</taxon>
    </lineage>
</organism>
<evidence type="ECO:0000313" key="8">
    <source>
        <dbReference type="EMBL" id="WOO43659.1"/>
    </source>
</evidence>
<evidence type="ECO:0000256" key="3">
    <source>
        <dbReference type="ARBA" id="ARBA00022692"/>
    </source>
</evidence>
<evidence type="ECO:0000256" key="1">
    <source>
        <dbReference type="ARBA" id="ARBA00004651"/>
    </source>
</evidence>
<reference evidence="8 9" key="1">
    <citation type="submission" date="2023-10" db="EMBL/GenBank/DDBJ databases">
        <title>Rubellicoccus peritrichatus gen. nov., sp. nov., isolated from an algae of coral reef tank.</title>
        <authorList>
            <person name="Luo J."/>
        </authorList>
    </citation>
    <scope>NUCLEOTIDE SEQUENCE [LARGE SCALE GENOMIC DNA]</scope>
    <source>
        <strain evidence="8 9">CR14</strain>
    </source>
</reference>
<sequence length="580" mass="62887">MKFLKAPGFWVTVIGLSVAFFVGRTINPTLLVEKIQLDVKINEEGQAYYIKREVPQILQNVIPVSESKLWPLLGERSNTLPTEESEIVEETKTIDGERVTHYYMLNPRSHYNYWSLLPAVIAVALCFITREPVTALAGGIVTGALLMQRYDLTGDVLIPTIGTSTGATILVLYLWFLGGLMGIWSKNGAALAFAEMVTKRFVRGPKTAKLVAWGLGVLFFQGGTMSTVLVGTTVRPVADKEKVSHEELSFIVDATASPIAVLLPFNAWPFYVQSFIYVGGAAFLATEASRITFFYQSIPLSFYAIFAVLFTFLMSIDKMPFISRTFKDAIKRSRETGQLDRPGAEPLLAKELENAKVPEGYKPNVIEFFIPILLIIGIAIGTYIFMGSSKILWGFGAGMLYAFLSTLIRGMSLKNVINGFTDGLKGVVYGSVILLLAITIGGISKAAGGGLYLVDLLGGSLPYWILPVALQILTMFIAFSTGTSFGTFAVTFPLAMPLAWALAGSAGIENAYLYMLVCFAAVINGSVYGDQCSPISDTTVLSSMATGCDLMDHVRTQIVPCSLAALLAATGWTIIVLVAV</sequence>
<dbReference type="Pfam" id="PF03553">
    <property type="entry name" value="Na_H_antiporter"/>
    <property type="match status" value="1"/>
</dbReference>
<comment type="subcellular location">
    <subcellularLocation>
        <location evidence="1">Cell membrane</location>
        <topology evidence="1">Multi-pass membrane protein</topology>
    </subcellularLocation>
</comment>
<feature type="transmembrane region" description="Helical" evidence="6">
    <location>
        <begin position="391"/>
        <end position="408"/>
    </location>
</feature>
<feature type="transmembrane region" description="Helical" evidence="6">
    <location>
        <begin position="485"/>
        <end position="504"/>
    </location>
</feature>
<feature type="transmembrane region" description="Helical" evidence="6">
    <location>
        <begin position="210"/>
        <end position="230"/>
    </location>
</feature>
<feature type="transmembrane region" description="Helical" evidence="6">
    <location>
        <begin position="461"/>
        <end position="479"/>
    </location>
</feature>
<feature type="transmembrane region" description="Helical" evidence="6">
    <location>
        <begin position="428"/>
        <end position="454"/>
    </location>
</feature>
<feature type="transmembrane region" description="Helical" evidence="6">
    <location>
        <begin position="511"/>
        <end position="529"/>
    </location>
</feature>
<feature type="transmembrane region" description="Helical" evidence="6">
    <location>
        <begin position="156"/>
        <end position="176"/>
    </location>
</feature>
<evidence type="ECO:0000256" key="6">
    <source>
        <dbReference type="SAM" id="Phobius"/>
    </source>
</evidence>
<dbReference type="PANTHER" id="PTHR43478">
    <property type="entry name" value="NA+/H+ ANTIPORTER-RELATED"/>
    <property type="match status" value="1"/>
</dbReference>
<dbReference type="Proteomes" id="UP001304300">
    <property type="component" value="Chromosome"/>
</dbReference>
<protein>
    <submittedName>
        <fullName evidence="8">Na+/H+ antiporter NhaC family protein</fullName>
    </submittedName>
</protein>
<keyword evidence="4 6" id="KW-1133">Transmembrane helix</keyword>
<keyword evidence="5 6" id="KW-0472">Membrane</keyword>
<evidence type="ECO:0000259" key="7">
    <source>
        <dbReference type="Pfam" id="PF03553"/>
    </source>
</evidence>
<dbReference type="KEGG" id="puo:RZN69_11215"/>
<evidence type="ECO:0000256" key="4">
    <source>
        <dbReference type="ARBA" id="ARBA00022989"/>
    </source>
</evidence>
<keyword evidence="9" id="KW-1185">Reference proteome</keyword>
<feature type="transmembrane region" description="Helical" evidence="6">
    <location>
        <begin position="557"/>
        <end position="579"/>
    </location>
</feature>
<feature type="transmembrane region" description="Helical" evidence="6">
    <location>
        <begin position="368"/>
        <end position="386"/>
    </location>
</feature>
<dbReference type="AlphaFoldDB" id="A0AAQ3LFL3"/>
<dbReference type="PANTHER" id="PTHR43478:SF1">
    <property type="entry name" value="NA+_H+ ANTIPORTER NHAC-LIKE C-TERMINAL DOMAIN-CONTAINING PROTEIN"/>
    <property type="match status" value="1"/>
</dbReference>